<sequence>MITDKAGYKRERTYVLRKYGKSVETCHVAHVKRVLGLTKGPAPNRIDSSVGIKDCPPALWPIVEEAVRHIHAVRLATM</sequence>
<dbReference type="EMBL" id="VLKT01000025">
    <property type="protein sequence ID" value="TWI33480.1"/>
    <property type="molecule type" value="Genomic_DNA"/>
</dbReference>
<evidence type="ECO:0000313" key="2">
    <source>
        <dbReference type="Proteomes" id="UP000317122"/>
    </source>
</evidence>
<gene>
    <name evidence="1" type="ORF">IQ26_03987</name>
</gene>
<protein>
    <submittedName>
        <fullName evidence="1">Uncharacterized protein</fullName>
    </submittedName>
</protein>
<dbReference type="AlphaFoldDB" id="A0A562NN23"/>
<proteinExistence type="predicted"/>
<name>A0A562NN23_9HYPH</name>
<accession>A0A562NN23</accession>
<reference evidence="1 2" key="1">
    <citation type="journal article" date="2015" name="Stand. Genomic Sci.">
        <title>Genomic Encyclopedia of Bacterial and Archaeal Type Strains, Phase III: the genomes of soil and plant-associated and newly described type strains.</title>
        <authorList>
            <person name="Whitman W.B."/>
            <person name="Woyke T."/>
            <person name="Klenk H.P."/>
            <person name="Zhou Y."/>
            <person name="Lilburn T.G."/>
            <person name="Beck B.J."/>
            <person name="De Vos P."/>
            <person name="Vandamme P."/>
            <person name="Eisen J.A."/>
            <person name="Garrity G."/>
            <person name="Hugenholtz P."/>
            <person name="Kyrpides N.C."/>
        </authorList>
    </citation>
    <scope>NUCLEOTIDE SEQUENCE [LARGE SCALE GENOMIC DNA]</scope>
    <source>
        <strain evidence="1 2">CGMCC 1.2546</strain>
    </source>
</reference>
<evidence type="ECO:0000313" key="1">
    <source>
        <dbReference type="EMBL" id="TWI33480.1"/>
    </source>
</evidence>
<keyword evidence="2" id="KW-1185">Reference proteome</keyword>
<dbReference type="Proteomes" id="UP000317122">
    <property type="component" value="Unassembled WGS sequence"/>
</dbReference>
<comment type="caution">
    <text evidence="1">The sequence shown here is derived from an EMBL/GenBank/DDBJ whole genome shotgun (WGS) entry which is preliminary data.</text>
</comment>
<organism evidence="1 2">
    <name type="scientific">Mesorhizobium tianshanense</name>
    <dbReference type="NCBI Taxonomy" id="39844"/>
    <lineage>
        <taxon>Bacteria</taxon>
        <taxon>Pseudomonadati</taxon>
        <taxon>Pseudomonadota</taxon>
        <taxon>Alphaproteobacteria</taxon>
        <taxon>Hyphomicrobiales</taxon>
        <taxon>Phyllobacteriaceae</taxon>
        <taxon>Mesorhizobium</taxon>
    </lineage>
</organism>